<evidence type="ECO:0000256" key="2">
    <source>
        <dbReference type="ARBA" id="ARBA00022679"/>
    </source>
</evidence>
<evidence type="ECO:0000259" key="12">
    <source>
        <dbReference type="PROSITE" id="PS50011"/>
    </source>
</evidence>
<evidence type="ECO:0000256" key="8">
    <source>
        <dbReference type="PROSITE-ProRule" id="PRU00191"/>
    </source>
</evidence>
<keyword evidence="1" id="KW-0597">Phosphoprotein</keyword>
<dbReference type="InterPro" id="IPR011009">
    <property type="entry name" value="Kinase-like_dom_sf"/>
</dbReference>
<evidence type="ECO:0000256" key="9">
    <source>
        <dbReference type="PROSITE-ProRule" id="PRU10141"/>
    </source>
</evidence>
<evidence type="ECO:0000256" key="4">
    <source>
        <dbReference type="ARBA" id="ARBA00022777"/>
    </source>
</evidence>
<evidence type="ECO:0000259" key="11">
    <source>
        <dbReference type="PROSITE" id="PS50001"/>
    </source>
</evidence>
<evidence type="ECO:0000256" key="3">
    <source>
        <dbReference type="ARBA" id="ARBA00022741"/>
    </source>
</evidence>
<proteinExistence type="inferred from homology"/>
<keyword evidence="3 9" id="KW-0547">Nucleotide-binding</keyword>
<dbReference type="SMART" id="SM00252">
    <property type="entry name" value="SH2"/>
    <property type="match status" value="1"/>
</dbReference>
<name>A0A177B2A6_9BILA</name>
<dbReference type="Gene3D" id="1.10.510.10">
    <property type="entry name" value="Transferase(Phosphotransferase) domain 1"/>
    <property type="match status" value="1"/>
</dbReference>
<keyword evidence="4 10" id="KW-0418">Kinase</keyword>
<dbReference type="PROSITE" id="PS00107">
    <property type="entry name" value="PROTEIN_KINASE_ATP"/>
    <property type="match status" value="1"/>
</dbReference>
<protein>
    <recommendedName>
        <fullName evidence="10">Tyrosine-protein kinase</fullName>
        <ecNumber evidence="10">2.7.10.2</ecNumber>
    </recommendedName>
</protein>
<dbReference type="Pfam" id="PF07714">
    <property type="entry name" value="PK_Tyr_Ser-Thr"/>
    <property type="match status" value="1"/>
</dbReference>
<dbReference type="InterPro" id="IPR000980">
    <property type="entry name" value="SH2"/>
</dbReference>
<sequence length="456" mass="52826">MPDWKPGTILLAIKSYTHRHKSNFLKFYKDELIEIITKKDEITFLGTKHNHNDQGMCYLKYFTEFSSSEMKGILFSFMSRKATYEALQPLNDGKYLIRQSNNYPGDLTLSVSWNKNIEHYRIKRFQDAYTIDDDEYFTDLCKLIKHYEKDADGLCTNLLGRDCEYMNLPAPSFNESSIKQRHRSDYSNSKLTLCSSRINDIVVNYEDVEIGAVLGKGEYSEVFKGKFNQLEVAIKIFKDNLVPMTQKLKSEAYVMMNLKHINLIKLIGVVTSPKNIIIIEYMPNGSILDFLRSRGRYSINKDSLFHYSVDTCSGLEYIESKSLVHRDIAARNILLSKEFIAKISDFGLAISETNSIISEKLPVKWTAPEALRLNKFSNKSDVWSFGVLLWEFYSYGKVPYRKIPVNGVIKALENGFRMDMPVECPQDIYKIMQSCWEIDPDTRPTFKNLLHQLKSL</sequence>
<dbReference type="GO" id="GO:0005524">
    <property type="term" value="F:ATP binding"/>
    <property type="evidence" value="ECO:0007669"/>
    <property type="project" value="UniProtKB-UniRule"/>
</dbReference>
<evidence type="ECO:0000256" key="10">
    <source>
        <dbReference type="RuleBase" id="RU362096"/>
    </source>
</evidence>
<dbReference type="PROSITE" id="PS00109">
    <property type="entry name" value="PROTEIN_KINASE_TYR"/>
    <property type="match status" value="1"/>
</dbReference>
<keyword evidence="14" id="KW-1185">Reference proteome</keyword>
<evidence type="ECO:0000313" key="13">
    <source>
        <dbReference type="EMBL" id="OAF68409.1"/>
    </source>
</evidence>
<dbReference type="InterPro" id="IPR000719">
    <property type="entry name" value="Prot_kinase_dom"/>
</dbReference>
<dbReference type="GO" id="GO:0004715">
    <property type="term" value="F:non-membrane spanning protein tyrosine kinase activity"/>
    <property type="evidence" value="ECO:0007669"/>
    <property type="project" value="UniProtKB-EC"/>
</dbReference>
<dbReference type="InterPro" id="IPR020635">
    <property type="entry name" value="Tyr_kinase_cat_dom"/>
</dbReference>
<dbReference type="SUPFAM" id="SSF56112">
    <property type="entry name" value="Protein kinase-like (PK-like)"/>
    <property type="match status" value="1"/>
</dbReference>
<evidence type="ECO:0000256" key="5">
    <source>
        <dbReference type="ARBA" id="ARBA00022840"/>
    </source>
</evidence>
<evidence type="ECO:0000256" key="7">
    <source>
        <dbReference type="ARBA" id="ARBA00051245"/>
    </source>
</evidence>
<dbReference type="InterPro" id="IPR036860">
    <property type="entry name" value="SH2_dom_sf"/>
</dbReference>
<accession>A0A177B2A6</accession>
<feature type="domain" description="SH2" evidence="11">
    <location>
        <begin position="73"/>
        <end position="170"/>
    </location>
</feature>
<dbReference type="PRINTS" id="PR00401">
    <property type="entry name" value="SH2DOMAIN"/>
</dbReference>
<organism evidence="13 14">
    <name type="scientific">Intoshia linei</name>
    <dbReference type="NCBI Taxonomy" id="1819745"/>
    <lineage>
        <taxon>Eukaryota</taxon>
        <taxon>Metazoa</taxon>
        <taxon>Spiralia</taxon>
        <taxon>Lophotrochozoa</taxon>
        <taxon>Mesozoa</taxon>
        <taxon>Orthonectida</taxon>
        <taxon>Rhopaluridae</taxon>
        <taxon>Intoshia</taxon>
    </lineage>
</organism>
<dbReference type="FunFam" id="1.10.510.10:FF:000554">
    <property type="entry name" value="Predicted protein"/>
    <property type="match status" value="1"/>
</dbReference>
<dbReference type="InterPro" id="IPR017441">
    <property type="entry name" value="Protein_kinase_ATP_BS"/>
</dbReference>
<dbReference type="PROSITE" id="PS50001">
    <property type="entry name" value="SH2"/>
    <property type="match status" value="1"/>
</dbReference>
<gene>
    <name evidence="13" type="ORF">A3Q56_03867</name>
</gene>
<keyword evidence="5 9" id="KW-0067">ATP-binding</keyword>
<dbReference type="PROSITE" id="PS50011">
    <property type="entry name" value="PROTEIN_KINASE_DOM"/>
    <property type="match status" value="1"/>
</dbReference>
<evidence type="ECO:0000256" key="1">
    <source>
        <dbReference type="ARBA" id="ARBA00022553"/>
    </source>
</evidence>
<feature type="binding site" evidence="9">
    <location>
        <position position="235"/>
    </location>
    <ligand>
        <name>ATP</name>
        <dbReference type="ChEBI" id="CHEBI:30616"/>
    </ligand>
</feature>
<evidence type="ECO:0000313" key="14">
    <source>
        <dbReference type="Proteomes" id="UP000078046"/>
    </source>
</evidence>
<dbReference type="Pfam" id="PF00017">
    <property type="entry name" value="SH2"/>
    <property type="match status" value="1"/>
</dbReference>
<feature type="domain" description="Protein kinase" evidence="12">
    <location>
        <begin position="208"/>
        <end position="454"/>
    </location>
</feature>
<evidence type="ECO:0000256" key="6">
    <source>
        <dbReference type="ARBA" id="ARBA00023137"/>
    </source>
</evidence>
<dbReference type="SUPFAM" id="SSF55550">
    <property type="entry name" value="SH2 domain"/>
    <property type="match status" value="1"/>
</dbReference>
<comment type="catalytic activity">
    <reaction evidence="7 10">
        <text>L-tyrosyl-[protein] + ATP = O-phospho-L-tyrosyl-[protein] + ADP + H(+)</text>
        <dbReference type="Rhea" id="RHEA:10596"/>
        <dbReference type="Rhea" id="RHEA-COMP:10136"/>
        <dbReference type="Rhea" id="RHEA-COMP:20101"/>
        <dbReference type="ChEBI" id="CHEBI:15378"/>
        <dbReference type="ChEBI" id="CHEBI:30616"/>
        <dbReference type="ChEBI" id="CHEBI:46858"/>
        <dbReference type="ChEBI" id="CHEBI:61978"/>
        <dbReference type="ChEBI" id="CHEBI:456216"/>
        <dbReference type="EC" id="2.7.10.2"/>
    </reaction>
</comment>
<dbReference type="InterPro" id="IPR008266">
    <property type="entry name" value="Tyr_kinase_AS"/>
</dbReference>
<reference evidence="13 14" key="1">
    <citation type="submission" date="2016-04" db="EMBL/GenBank/DDBJ databases">
        <title>The genome of Intoshia linei affirms orthonectids as highly simplified spiralians.</title>
        <authorList>
            <person name="Mikhailov K.V."/>
            <person name="Slusarev G.S."/>
            <person name="Nikitin M.A."/>
            <person name="Logacheva M.D."/>
            <person name="Penin A."/>
            <person name="Aleoshin V."/>
            <person name="Panchin Y.V."/>
        </authorList>
    </citation>
    <scope>NUCLEOTIDE SEQUENCE [LARGE SCALE GENOMIC DNA]</scope>
    <source>
        <strain evidence="13">Intl2013</strain>
        <tissue evidence="13">Whole animal</tissue>
    </source>
</reference>
<keyword evidence="6 10" id="KW-0829">Tyrosine-protein kinase</keyword>
<comment type="caution">
    <text evidence="13">The sequence shown here is derived from an EMBL/GenBank/DDBJ whole genome shotgun (WGS) entry which is preliminary data.</text>
</comment>
<dbReference type="Proteomes" id="UP000078046">
    <property type="component" value="Unassembled WGS sequence"/>
</dbReference>
<dbReference type="EC" id="2.7.10.2" evidence="10"/>
<dbReference type="AlphaFoldDB" id="A0A177B2A6"/>
<dbReference type="PRINTS" id="PR00109">
    <property type="entry name" value="TYRKINASE"/>
</dbReference>
<dbReference type="OrthoDB" id="346907at2759"/>
<keyword evidence="8" id="KW-0727">SH2 domain</keyword>
<dbReference type="EMBL" id="LWCA01000450">
    <property type="protein sequence ID" value="OAF68409.1"/>
    <property type="molecule type" value="Genomic_DNA"/>
</dbReference>
<dbReference type="Gene3D" id="3.30.505.10">
    <property type="entry name" value="SH2 domain"/>
    <property type="match status" value="1"/>
</dbReference>
<dbReference type="SMART" id="SM00219">
    <property type="entry name" value="TyrKc"/>
    <property type="match status" value="1"/>
</dbReference>
<dbReference type="PANTHER" id="PTHR24418">
    <property type="entry name" value="TYROSINE-PROTEIN KINASE"/>
    <property type="match status" value="1"/>
</dbReference>
<dbReference type="InterPro" id="IPR050198">
    <property type="entry name" value="Non-receptor_tyrosine_kinases"/>
</dbReference>
<comment type="similarity">
    <text evidence="10">Belongs to the protein kinase superfamily. Tyr protein kinase family.</text>
</comment>
<keyword evidence="2 10" id="KW-0808">Transferase</keyword>
<dbReference type="InterPro" id="IPR001245">
    <property type="entry name" value="Ser-Thr/Tyr_kinase_cat_dom"/>
</dbReference>